<evidence type="ECO:0000313" key="4">
    <source>
        <dbReference type="EMBL" id="CCC92163.1"/>
    </source>
</evidence>
<dbReference type="AlphaFoldDB" id="F9W503"/>
<name>F9W503_TRYCI</name>
<dbReference type="EMBL" id="HE575321">
    <property type="protein sequence ID" value="CCC92163.1"/>
    <property type="molecule type" value="Genomic_DNA"/>
</dbReference>
<dbReference type="VEuPathDB" id="TriTrypDB:TcIL3000_8_3820"/>
<protein>
    <submittedName>
        <fullName evidence="4">Uncharacterized protein TCIL3000_8_3820</fullName>
    </submittedName>
</protein>
<reference evidence="5 6" key="2">
    <citation type="journal article" date="2012" name="Proc. Natl. Acad. Sci. U.S.A.">
        <title>Antigenic diversity is generated by distinct evolutionary mechanisms in African trypanosome species.</title>
        <authorList>
            <person name="Jackson A.P."/>
            <person name="Berry A."/>
            <person name="Aslett M."/>
            <person name="Allison H.C."/>
            <person name="Burton P."/>
            <person name="Vavrova-Anderson J."/>
            <person name="Brown R."/>
            <person name="Browne H."/>
            <person name="Corton N."/>
            <person name="Hauser H."/>
            <person name="Gamble J."/>
            <person name="Gilderthorp R."/>
            <person name="Marcello L."/>
            <person name="McQuillan J."/>
            <person name="Otto T.D."/>
            <person name="Quail M.A."/>
            <person name="Sanders M.J."/>
            <person name="van Tonder A."/>
            <person name="Ginger M.L."/>
            <person name="Field M.C."/>
            <person name="Barry J.D."/>
            <person name="Hertz-Fowler C."/>
            <person name="Berriman M."/>
        </authorList>
    </citation>
    <scope>NUCLEOTIDE SEQUENCE [LARGE SCALE GENOMIC DNA]</scope>
    <source>
        <strain evidence="5 6">IL3000</strain>
    </source>
</reference>
<dbReference type="GO" id="GO:0008270">
    <property type="term" value="F:zinc ion binding"/>
    <property type="evidence" value="ECO:0007669"/>
    <property type="project" value="UniProtKB-KW"/>
</dbReference>
<evidence type="ECO:0000313" key="5">
    <source>
        <dbReference type="EMBL" id="CCD12250.1"/>
    </source>
</evidence>
<proteinExistence type="predicted"/>
<sequence>MTTPATVPHPGGPKGSVNYVVEHAAPSAVCLVRKIQASPYQALPLDKVLAVTVPNLLSLRPPTHIAHQALMEFYAAMDGHCGVSCPDPSSVDLQLPASPTTNSSKERSPREPSGQIVSAACDGGTGQLQHGLPVGPLAATIQQSPVLSGAEDYRLSQIRRNERHVNNATYGRVCTFFLTREGCRRGRYCNFLHIGKGGGTALP</sequence>
<gene>
    <name evidence="5" type="ORF">TCIL3000_0_31500</name>
    <name evidence="4" type="ORF">TCIL3000_8_3820</name>
</gene>
<organism evidence="5 6">
    <name type="scientific">Trypanosoma congolense (strain IL3000)</name>
    <dbReference type="NCBI Taxonomy" id="1068625"/>
    <lineage>
        <taxon>Eukaryota</taxon>
        <taxon>Discoba</taxon>
        <taxon>Euglenozoa</taxon>
        <taxon>Kinetoplastea</taxon>
        <taxon>Metakinetoplastina</taxon>
        <taxon>Trypanosomatida</taxon>
        <taxon>Trypanosomatidae</taxon>
        <taxon>Trypanosoma</taxon>
        <taxon>Nannomonas</taxon>
    </lineage>
</organism>
<keyword evidence="1" id="KW-0863">Zinc-finger</keyword>
<evidence type="ECO:0000256" key="2">
    <source>
        <dbReference type="SAM" id="MobiDB-lite"/>
    </source>
</evidence>
<evidence type="ECO:0000259" key="3">
    <source>
        <dbReference type="PROSITE" id="PS50103"/>
    </source>
</evidence>
<feature type="zinc finger region" description="C3H1-type" evidence="1">
    <location>
        <begin position="168"/>
        <end position="196"/>
    </location>
</feature>
<keyword evidence="6" id="KW-1185">Reference proteome</keyword>
<dbReference type="EMBL" id="CAEQ01000640">
    <property type="protein sequence ID" value="CCD12250.1"/>
    <property type="molecule type" value="Genomic_DNA"/>
</dbReference>
<feature type="domain" description="C3H1-type" evidence="3">
    <location>
        <begin position="168"/>
        <end position="196"/>
    </location>
</feature>
<dbReference type="VEuPathDB" id="TriTrypDB:TcIL3000_0_31500"/>
<dbReference type="Proteomes" id="UP000000702">
    <property type="component" value="Unassembled WGS sequence"/>
</dbReference>
<evidence type="ECO:0000313" key="6">
    <source>
        <dbReference type="Proteomes" id="UP000000702"/>
    </source>
</evidence>
<reference evidence="6" key="1">
    <citation type="submission" date="2011-07" db="EMBL/GenBank/DDBJ databases">
        <title>Divergent evolution of antigenic variation in African trypanosomes.</title>
        <authorList>
            <person name="Jackson A.P."/>
            <person name="Berry A."/>
            <person name="Allison H.C."/>
            <person name="Burton P."/>
            <person name="Anderson J."/>
            <person name="Aslett M."/>
            <person name="Brown R."/>
            <person name="Corton N."/>
            <person name="Harris D."/>
            <person name="Hauser H."/>
            <person name="Gamble J."/>
            <person name="Gilderthorp R."/>
            <person name="McQuillan J."/>
            <person name="Quail M.A."/>
            <person name="Sanders M."/>
            <person name="Van Tonder A."/>
            <person name="Ginger M.L."/>
            <person name="Donelson J.E."/>
            <person name="Field M.C."/>
            <person name="Barry J.D."/>
            <person name="Berriman M."/>
            <person name="Hertz-Fowler C."/>
        </authorList>
    </citation>
    <scope>NUCLEOTIDE SEQUENCE [LARGE SCALE GENOMIC DNA]</scope>
    <source>
        <strain evidence="6">IL3000</strain>
    </source>
</reference>
<dbReference type="OMA" id="CNFLHIG"/>
<evidence type="ECO:0000256" key="1">
    <source>
        <dbReference type="PROSITE-ProRule" id="PRU00723"/>
    </source>
</evidence>
<feature type="region of interest" description="Disordered" evidence="2">
    <location>
        <begin position="92"/>
        <end position="114"/>
    </location>
</feature>
<dbReference type="PROSITE" id="PS50103">
    <property type="entry name" value="ZF_C3H1"/>
    <property type="match status" value="1"/>
</dbReference>
<keyword evidence="1" id="KW-0862">Zinc</keyword>
<accession>F9W503</accession>
<keyword evidence="1" id="KW-0479">Metal-binding</keyword>
<dbReference type="InterPro" id="IPR000571">
    <property type="entry name" value="Znf_CCCH"/>
</dbReference>